<dbReference type="EMBL" id="JAHKKG010000013">
    <property type="protein sequence ID" value="MBU2669171.1"/>
    <property type="molecule type" value="Genomic_DNA"/>
</dbReference>
<name>A0ABS5Z1H3_9ACTN</name>
<dbReference type="Pfam" id="PF00498">
    <property type="entry name" value="FHA"/>
    <property type="match status" value="1"/>
</dbReference>
<dbReference type="Gene3D" id="3.90.640.10">
    <property type="entry name" value="Actin, Chain A, domain 4"/>
    <property type="match status" value="1"/>
</dbReference>
<keyword evidence="8" id="KW-0472">Membrane</keyword>
<dbReference type="InterPro" id="IPR043129">
    <property type="entry name" value="ATPase_NBD"/>
</dbReference>
<evidence type="ECO:0000313" key="10">
    <source>
        <dbReference type="EMBL" id="MBU2669171.1"/>
    </source>
</evidence>
<dbReference type="PROSITE" id="PS01036">
    <property type="entry name" value="HSP70_3"/>
    <property type="match status" value="1"/>
</dbReference>
<protein>
    <submittedName>
        <fullName evidence="10">Hsp70 family protein</fullName>
    </submittedName>
</protein>
<dbReference type="Pfam" id="PF00012">
    <property type="entry name" value="HSP70"/>
    <property type="match status" value="1"/>
</dbReference>
<evidence type="ECO:0000256" key="6">
    <source>
        <dbReference type="ARBA" id="ARBA00023186"/>
    </source>
</evidence>
<organism evidence="10 11">
    <name type="scientific">Paractinoplanes bogorensis</name>
    <dbReference type="NCBI Taxonomy" id="1610840"/>
    <lineage>
        <taxon>Bacteria</taxon>
        <taxon>Bacillati</taxon>
        <taxon>Actinomycetota</taxon>
        <taxon>Actinomycetes</taxon>
        <taxon>Micromonosporales</taxon>
        <taxon>Micromonosporaceae</taxon>
        <taxon>Paractinoplanes</taxon>
    </lineage>
</organism>
<keyword evidence="5" id="KW-0346">Stress response</keyword>
<dbReference type="PROSITE" id="PS50006">
    <property type="entry name" value="FHA_DOMAIN"/>
    <property type="match status" value="1"/>
</dbReference>
<reference evidence="10 11" key="1">
    <citation type="submission" date="2021-06" db="EMBL/GenBank/DDBJ databases">
        <title>Actinoplanes lichenicola sp. nov., and Actinoplanes ovalisporus sp. nov., isolated from lichen in Thailand.</title>
        <authorList>
            <person name="Saeng-In P."/>
            <person name="Kanchanasin P."/>
            <person name="Yuki M."/>
            <person name="Kudo T."/>
            <person name="Ohkuma M."/>
            <person name="Phongsopitanun W."/>
            <person name="Tanasupawat S."/>
        </authorList>
    </citation>
    <scope>NUCLEOTIDE SEQUENCE [LARGE SCALE GENOMIC DNA]</scope>
    <source>
        <strain evidence="10 11">NBRC 110975</strain>
    </source>
</reference>
<keyword evidence="6" id="KW-0143">Chaperone</keyword>
<keyword evidence="8" id="KW-1133">Transmembrane helix</keyword>
<evidence type="ECO:0000256" key="3">
    <source>
        <dbReference type="ARBA" id="ARBA00022741"/>
    </source>
</evidence>
<dbReference type="SMART" id="SM00240">
    <property type="entry name" value="FHA"/>
    <property type="match status" value="1"/>
</dbReference>
<keyword evidence="3" id="KW-0547">Nucleotide-binding</keyword>
<keyword evidence="8" id="KW-0812">Transmembrane</keyword>
<dbReference type="InterPro" id="IPR013126">
    <property type="entry name" value="Hsp_70_fam"/>
</dbReference>
<feature type="domain" description="FHA" evidence="9">
    <location>
        <begin position="581"/>
        <end position="630"/>
    </location>
</feature>
<feature type="region of interest" description="Disordered" evidence="7">
    <location>
        <begin position="653"/>
        <end position="712"/>
    </location>
</feature>
<keyword evidence="4" id="KW-0067">ATP-binding</keyword>
<comment type="caution">
    <text evidence="10">The sequence shown here is derived from an EMBL/GenBank/DDBJ whole genome shotgun (WGS) entry which is preliminary data.</text>
</comment>
<feature type="compositionally biased region" description="Low complexity" evidence="7">
    <location>
        <begin position="675"/>
        <end position="690"/>
    </location>
</feature>
<keyword evidence="2" id="KW-0597">Phosphoprotein</keyword>
<dbReference type="Gene3D" id="2.60.200.20">
    <property type="match status" value="1"/>
</dbReference>
<feature type="transmembrane region" description="Helical" evidence="8">
    <location>
        <begin position="739"/>
        <end position="758"/>
    </location>
</feature>
<feature type="compositionally biased region" description="Pro residues" evidence="7">
    <location>
        <begin position="656"/>
        <end position="668"/>
    </location>
</feature>
<dbReference type="Proteomes" id="UP001519654">
    <property type="component" value="Unassembled WGS sequence"/>
</dbReference>
<dbReference type="Gene3D" id="3.30.420.40">
    <property type="match status" value="2"/>
</dbReference>
<dbReference type="PANTHER" id="PTHR45639">
    <property type="entry name" value="HSC70CB, ISOFORM G-RELATED"/>
    <property type="match status" value="1"/>
</dbReference>
<dbReference type="InterPro" id="IPR000253">
    <property type="entry name" value="FHA_dom"/>
</dbReference>
<evidence type="ECO:0000313" key="11">
    <source>
        <dbReference type="Proteomes" id="UP001519654"/>
    </source>
</evidence>
<keyword evidence="11" id="KW-1185">Reference proteome</keyword>
<evidence type="ECO:0000256" key="4">
    <source>
        <dbReference type="ARBA" id="ARBA00022840"/>
    </source>
</evidence>
<feature type="compositionally biased region" description="Pro residues" evidence="7">
    <location>
        <begin position="692"/>
        <end position="707"/>
    </location>
</feature>
<proteinExistence type="inferred from homology"/>
<comment type="similarity">
    <text evidence="1">Belongs to the heat shock protein 70 family.</text>
</comment>
<dbReference type="InterPro" id="IPR008984">
    <property type="entry name" value="SMAD_FHA_dom_sf"/>
</dbReference>
<dbReference type="RefSeq" id="WP_215793412.1">
    <property type="nucleotide sequence ID" value="NZ_JAHKKG010000013.1"/>
</dbReference>
<gene>
    <name evidence="10" type="ORF">KOI35_37225</name>
</gene>
<evidence type="ECO:0000256" key="7">
    <source>
        <dbReference type="SAM" id="MobiDB-lite"/>
    </source>
</evidence>
<evidence type="ECO:0000256" key="1">
    <source>
        <dbReference type="ARBA" id="ARBA00007381"/>
    </source>
</evidence>
<evidence type="ECO:0000256" key="2">
    <source>
        <dbReference type="ARBA" id="ARBA00022553"/>
    </source>
</evidence>
<accession>A0ABS5Z1H3</accession>
<dbReference type="InterPro" id="IPR018181">
    <property type="entry name" value="Heat_shock_70_CS"/>
</dbReference>
<evidence type="ECO:0000256" key="5">
    <source>
        <dbReference type="ARBA" id="ARBA00023016"/>
    </source>
</evidence>
<evidence type="ECO:0000256" key="8">
    <source>
        <dbReference type="SAM" id="Phobius"/>
    </source>
</evidence>
<dbReference type="SUPFAM" id="SSF49879">
    <property type="entry name" value="SMAD/FHA domain"/>
    <property type="match status" value="1"/>
</dbReference>
<sequence>MAVSARGWRVGISIGSSSTVAMLRAPGTRPRPILLGGSPRLPSSADPVYPGHRDPLHAGSLLPHNLARIAGEVHRAAGDDYVETTVGCPPEWDGTRRAALAEAVTRAGLGGVEVVAEHVAAAAGLSSAPEGGSLLVVDAGASSCDVGLLRRTGNGFDSLSFETFADTGGMRLESDLVELIGGRIAESDRALWHRLDDPLTPVDRAARLQLWREVRELKEQLSAGESATIIVPIGGYGLTVTRDEFEVLARRVFERVVRGFPAVDEVLLVGGSSRIPLLGELVSEATGREPVTVKDPGLVVAEGCALLERAPLGPDVQFTVNRPLRLPPNRWETMVVSCAPFRPASVRIVPELPGVEVSPAEIVLDEPEAEFRLKVSPTAPEVVRGCVRVWCGPVVIAEVPLVLPVTVSDSVQVEHGPTPIPRFRRIFPSFPAEDHTLAEEIGAAGRALGDGFLQEVLTLRADPSAGARLLTLVGEADVFQLFWSRAAMGSEQCRAEWECAAGLGRPAFLRPLAWEDPAPVRPEVLSRLALVPMPGVASPPPVVSAPPVAPRSPAPSPGVAPVACLEVDGGPAIRLAEHRPTVIGTAPQSDLRLDDAFASRRHAEISAAGGRFLIGDLGSTNGTAVNGRRIAGPERLTPGDVIVIGKTRMEFVERAVPPPPPPPPPPVPGARTYTGAPSPSGSPAQSAVPVQPGAPMPPETPSSPPAPSAGSVSVAMLTSGAGLAVGGVGWWLLSPYAETVVGLSALVAGLGVLGVGLLRRR</sequence>
<evidence type="ECO:0000259" key="9">
    <source>
        <dbReference type="PROSITE" id="PS50006"/>
    </source>
</evidence>
<dbReference type="SUPFAM" id="SSF53067">
    <property type="entry name" value="Actin-like ATPase domain"/>
    <property type="match status" value="2"/>
</dbReference>
<dbReference type="CDD" id="cd00060">
    <property type="entry name" value="FHA"/>
    <property type="match status" value="1"/>
</dbReference>